<dbReference type="Proteomes" id="UP000268093">
    <property type="component" value="Unassembled WGS sequence"/>
</dbReference>
<dbReference type="EMBL" id="RBNI01000105">
    <property type="protein sequence ID" value="RUP52226.1"/>
    <property type="molecule type" value="Genomic_DNA"/>
</dbReference>
<keyword evidence="2" id="KW-1185">Reference proteome</keyword>
<sequence>MTTLRPNHRHQAIYFGRNHFRLLPTQSLHCRFSSYDVRHRQEIRLPQGVPVRAYHFPIHAGAVGEDPLHFSNFPSASASFLIALSKFHFILAVSGPKV</sequence>
<evidence type="ECO:0000313" key="2">
    <source>
        <dbReference type="Proteomes" id="UP000268093"/>
    </source>
</evidence>
<proteinExistence type="predicted"/>
<protein>
    <submittedName>
        <fullName evidence="1">Uncharacterized protein</fullName>
    </submittedName>
</protein>
<evidence type="ECO:0000313" key="1">
    <source>
        <dbReference type="EMBL" id="RUP52226.1"/>
    </source>
</evidence>
<dbReference type="AlphaFoldDB" id="A0A433DNF1"/>
<reference evidence="1 2" key="1">
    <citation type="journal article" date="2018" name="New Phytol.">
        <title>Phylogenomics of Endogonaceae and evolution of mycorrhizas within Mucoromycota.</title>
        <authorList>
            <person name="Chang Y."/>
            <person name="Desiro A."/>
            <person name="Na H."/>
            <person name="Sandor L."/>
            <person name="Lipzen A."/>
            <person name="Clum A."/>
            <person name="Barry K."/>
            <person name="Grigoriev I.V."/>
            <person name="Martin F.M."/>
            <person name="Stajich J.E."/>
            <person name="Smith M.E."/>
            <person name="Bonito G."/>
            <person name="Spatafora J.W."/>
        </authorList>
    </citation>
    <scope>NUCLEOTIDE SEQUENCE [LARGE SCALE GENOMIC DNA]</scope>
    <source>
        <strain evidence="1 2">GMNB39</strain>
    </source>
</reference>
<gene>
    <name evidence="1" type="ORF">BC936DRAFT_136860</name>
</gene>
<organism evidence="1 2">
    <name type="scientific">Jimgerdemannia flammicorona</name>
    <dbReference type="NCBI Taxonomy" id="994334"/>
    <lineage>
        <taxon>Eukaryota</taxon>
        <taxon>Fungi</taxon>
        <taxon>Fungi incertae sedis</taxon>
        <taxon>Mucoromycota</taxon>
        <taxon>Mucoromycotina</taxon>
        <taxon>Endogonomycetes</taxon>
        <taxon>Endogonales</taxon>
        <taxon>Endogonaceae</taxon>
        <taxon>Jimgerdemannia</taxon>
    </lineage>
</organism>
<name>A0A433DNF1_9FUNG</name>
<comment type="caution">
    <text evidence="1">The sequence shown here is derived from an EMBL/GenBank/DDBJ whole genome shotgun (WGS) entry which is preliminary data.</text>
</comment>
<accession>A0A433DNF1</accession>